<gene>
    <name evidence="5" type="ORF">MMUR_52870</name>
</gene>
<dbReference type="InterPro" id="IPR001670">
    <property type="entry name" value="ADH_Fe/GldA"/>
</dbReference>
<evidence type="ECO:0000256" key="2">
    <source>
        <dbReference type="ARBA" id="ARBA00023027"/>
    </source>
</evidence>
<comment type="caution">
    <text evidence="5">The sequence shown here is derived from an EMBL/GenBank/DDBJ whole genome shotgun (WGS) entry which is preliminary data.</text>
</comment>
<reference evidence="5 6" key="1">
    <citation type="journal article" date="2019" name="Emerg. Microbes Infect.">
        <title>Comprehensive subspecies identification of 175 nontuberculous mycobacteria species based on 7547 genomic profiles.</title>
        <authorList>
            <person name="Matsumoto Y."/>
            <person name="Kinjo T."/>
            <person name="Motooka D."/>
            <person name="Nabeya D."/>
            <person name="Jung N."/>
            <person name="Uechi K."/>
            <person name="Horii T."/>
            <person name="Iida T."/>
            <person name="Fujita J."/>
            <person name="Nakamura S."/>
        </authorList>
    </citation>
    <scope>NUCLEOTIDE SEQUENCE [LARGE SCALE GENOMIC DNA]</scope>
    <source>
        <strain evidence="5 6">JCM 13392</strain>
    </source>
</reference>
<dbReference type="CDD" id="cd08177">
    <property type="entry name" value="MAR"/>
    <property type="match status" value="1"/>
</dbReference>
<organism evidence="5 6">
    <name type="scientific">Mycolicibacterium murale</name>
    <dbReference type="NCBI Taxonomy" id="182220"/>
    <lineage>
        <taxon>Bacteria</taxon>
        <taxon>Bacillati</taxon>
        <taxon>Actinomycetota</taxon>
        <taxon>Actinomycetes</taxon>
        <taxon>Mycobacteriales</taxon>
        <taxon>Mycobacteriaceae</taxon>
        <taxon>Mycolicibacterium</taxon>
    </lineage>
</organism>
<evidence type="ECO:0000313" key="5">
    <source>
        <dbReference type="EMBL" id="GFG61151.1"/>
    </source>
</evidence>
<dbReference type="Pfam" id="PF00465">
    <property type="entry name" value="Fe-ADH"/>
    <property type="match status" value="1"/>
</dbReference>
<proteinExistence type="predicted"/>
<sequence>MTGGFACEISTGRVLFEPGARAQLADEAARLRLNRLMVVCTPGHAAPAHEMAVALGDSLMDIHAHAAMHVPAPIAATAVQRAGDLDADGCIAVGGGSAIGLGKVIAKETGVPLIAVPTTYAGSEMTPIWGLTDGGRKRTGRDARVRPRVVIYDPELTLGLPPAQSVTSAVNALAHAAEALYAPDNSPLTDVIAAESAQAIVTALPQIVAAPCEVAARSRLLYGAWLAGVALGSTTMSLHHQLCHVLGGTFDLPHAETHTALLPHVLALNLEHAPRARERLQSALGAADPATHLFELIVGLGARMSLHELGMPSQGITTVIDQVLAVPYPNVTPVTREHLETILSGALAGTPPRPHRCR</sequence>
<evidence type="ECO:0000259" key="4">
    <source>
        <dbReference type="Pfam" id="PF25137"/>
    </source>
</evidence>
<dbReference type="InterPro" id="IPR034786">
    <property type="entry name" value="MAR"/>
</dbReference>
<dbReference type="GO" id="GO:0018506">
    <property type="term" value="F:maleylacetate reductase activity"/>
    <property type="evidence" value="ECO:0007669"/>
    <property type="project" value="InterPro"/>
</dbReference>
<dbReference type="Gene3D" id="1.20.1090.10">
    <property type="entry name" value="Dehydroquinate synthase-like - alpha domain"/>
    <property type="match status" value="1"/>
</dbReference>
<keyword evidence="6" id="KW-1185">Reference proteome</keyword>
<dbReference type="InterPro" id="IPR039697">
    <property type="entry name" value="Alcohol_dehydrogenase_Fe"/>
</dbReference>
<evidence type="ECO:0000256" key="1">
    <source>
        <dbReference type="ARBA" id="ARBA00023002"/>
    </source>
</evidence>
<dbReference type="GO" id="GO:0004022">
    <property type="term" value="F:alcohol dehydrogenase (NAD+) activity"/>
    <property type="evidence" value="ECO:0007669"/>
    <property type="project" value="TreeGrafter"/>
</dbReference>
<keyword evidence="2" id="KW-0520">NAD</keyword>
<dbReference type="Pfam" id="PF25137">
    <property type="entry name" value="ADH_Fe_C"/>
    <property type="match status" value="1"/>
</dbReference>
<protein>
    <submittedName>
        <fullName evidence="5">Maleylacetate reductase</fullName>
    </submittedName>
</protein>
<dbReference type="InterPro" id="IPR056798">
    <property type="entry name" value="ADH_Fe_C"/>
</dbReference>
<name>A0A7I9WTS4_9MYCO</name>
<dbReference type="GO" id="GO:0046872">
    <property type="term" value="F:metal ion binding"/>
    <property type="evidence" value="ECO:0007669"/>
    <property type="project" value="InterPro"/>
</dbReference>
<keyword evidence="1" id="KW-0560">Oxidoreductase</keyword>
<dbReference type="PANTHER" id="PTHR11496:SF83">
    <property type="entry name" value="HYDROXYACID-OXOACID TRANSHYDROGENASE, MITOCHONDRIAL"/>
    <property type="match status" value="1"/>
</dbReference>
<feature type="domain" description="Alcohol dehydrogenase iron-type/glycerol dehydrogenase GldA" evidence="3">
    <location>
        <begin position="13"/>
        <end position="154"/>
    </location>
</feature>
<accession>A0A7I9WTS4</accession>
<evidence type="ECO:0000313" key="6">
    <source>
        <dbReference type="Proteomes" id="UP000465241"/>
    </source>
</evidence>
<feature type="domain" description="Fe-containing alcohol dehydrogenase-like C-terminal" evidence="4">
    <location>
        <begin position="166"/>
        <end position="346"/>
    </location>
</feature>
<dbReference type="PANTHER" id="PTHR11496">
    <property type="entry name" value="ALCOHOL DEHYDROGENASE"/>
    <property type="match status" value="1"/>
</dbReference>
<dbReference type="Proteomes" id="UP000465241">
    <property type="component" value="Unassembled WGS sequence"/>
</dbReference>
<dbReference type="AlphaFoldDB" id="A0A7I9WTS4"/>
<dbReference type="SUPFAM" id="SSF56796">
    <property type="entry name" value="Dehydroquinate synthase-like"/>
    <property type="match status" value="1"/>
</dbReference>
<dbReference type="Gene3D" id="3.40.50.1970">
    <property type="match status" value="1"/>
</dbReference>
<dbReference type="EMBL" id="BLKT01000003">
    <property type="protein sequence ID" value="GFG61151.1"/>
    <property type="molecule type" value="Genomic_DNA"/>
</dbReference>
<evidence type="ECO:0000259" key="3">
    <source>
        <dbReference type="Pfam" id="PF00465"/>
    </source>
</evidence>